<dbReference type="InterPro" id="IPR000182">
    <property type="entry name" value="GNAT_dom"/>
</dbReference>
<evidence type="ECO:0000313" key="3">
    <source>
        <dbReference type="EMBL" id="MDI7920999.1"/>
    </source>
</evidence>
<dbReference type="InterPro" id="IPR016181">
    <property type="entry name" value="Acyl_CoA_acyltransferase"/>
</dbReference>
<dbReference type="PANTHER" id="PTHR13947:SF37">
    <property type="entry name" value="LD18367P"/>
    <property type="match status" value="1"/>
</dbReference>
<gene>
    <name evidence="3" type="ORF">MRS75_02750</name>
</gene>
<proteinExistence type="predicted"/>
<protein>
    <submittedName>
        <fullName evidence="3">GNAT family N-acetyltransferase</fullName>
    </submittedName>
</protein>
<accession>A0AAE3U2H2</accession>
<feature type="domain" description="N-acetyltransferase" evidence="2">
    <location>
        <begin position="5"/>
        <end position="138"/>
    </location>
</feature>
<dbReference type="EMBL" id="JALDYZ010000001">
    <property type="protein sequence ID" value="MDI7920999.1"/>
    <property type="molecule type" value="Genomic_DNA"/>
</dbReference>
<reference evidence="3" key="1">
    <citation type="submission" date="2022-03" db="EMBL/GenBank/DDBJ databases">
        <title>Fererhizobium litorale gen. nov., sp. nov., isolated from sandy sediments of the Sea of Japan seashore.</title>
        <authorList>
            <person name="Romanenko L."/>
            <person name="Kurilenko V."/>
            <person name="Otstavnykh N."/>
            <person name="Svetashev V."/>
            <person name="Tekutyeva L."/>
            <person name="Isaeva M."/>
            <person name="Mikhailov V."/>
        </authorList>
    </citation>
    <scope>NUCLEOTIDE SEQUENCE</scope>
    <source>
        <strain evidence="3">KMM 9576</strain>
    </source>
</reference>
<dbReference type="PANTHER" id="PTHR13947">
    <property type="entry name" value="GNAT FAMILY N-ACETYLTRANSFERASE"/>
    <property type="match status" value="1"/>
</dbReference>
<dbReference type="InterPro" id="IPR050769">
    <property type="entry name" value="NAT_camello-type"/>
</dbReference>
<sequence length="138" mass="15265">MTELEIIEQPSPEDLAAIGRRLAAFNEGDVGPAERRAISVIVRDRAGKVAGGLSGYTAWGWLYVQWLVVPEDMRGQGLASRMLQAAETEARARGCHAAWIDTFNPAALRVYQRQGYSAFGELADFPVGRTRTFLQKRL</sequence>
<dbReference type="RefSeq" id="WP_311785155.1">
    <property type="nucleotide sequence ID" value="NZ_JALDYY010000001.1"/>
</dbReference>
<dbReference type="AlphaFoldDB" id="A0AAE3U2H2"/>
<dbReference type="Proteomes" id="UP001161580">
    <property type="component" value="Unassembled WGS sequence"/>
</dbReference>
<dbReference type="Gene3D" id="3.40.630.30">
    <property type="match status" value="1"/>
</dbReference>
<dbReference type="GO" id="GO:0008080">
    <property type="term" value="F:N-acetyltransferase activity"/>
    <property type="evidence" value="ECO:0007669"/>
    <property type="project" value="InterPro"/>
</dbReference>
<evidence type="ECO:0000259" key="2">
    <source>
        <dbReference type="PROSITE" id="PS51186"/>
    </source>
</evidence>
<evidence type="ECO:0000313" key="4">
    <source>
        <dbReference type="Proteomes" id="UP001161580"/>
    </source>
</evidence>
<keyword evidence="1" id="KW-0808">Transferase</keyword>
<evidence type="ECO:0000256" key="1">
    <source>
        <dbReference type="ARBA" id="ARBA00022679"/>
    </source>
</evidence>
<dbReference type="Pfam" id="PF00583">
    <property type="entry name" value="Acetyltransf_1"/>
    <property type="match status" value="1"/>
</dbReference>
<dbReference type="CDD" id="cd04301">
    <property type="entry name" value="NAT_SF"/>
    <property type="match status" value="1"/>
</dbReference>
<keyword evidence="4" id="KW-1185">Reference proteome</keyword>
<organism evidence="3 4">
    <name type="scientific">Ferirhizobium litorale</name>
    <dbReference type="NCBI Taxonomy" id="2927786"/>
    <lineage>
        <taxon>Bacteria</taxon>
        <taxon>Pseudomonadati</taxon>
        <taxon>Pseudomonadota</taxon>
        <taxon>Alphaproteobacteria</taxon>
        <taxon>Hyphomicrobiales</taxon>
        <taxon>Rhizobiaceae</taxon>
        <taxon>Ferirhizobium</taxon>
    </lineage>
</organism>
<dbReference type="SUPFAM" id="SSF55729">
    <property type="entry name" value="Acyl-CoA N-acyltransferases (Nat)"/>
    <property type="match status" value="1"/>
</dbReference>
<name>A0AAE3U2H2_9HYPH</name>
<comment type="caution">
    <text evidence="3">The sequence shown here is derived from an EMBL/GenBank/DDBJ whole genome shotgun (WGS) entry which is preliminary data.</text>
</comment>
<dbReference type="PROSITE" id="PS51186">
    <property type="entry name" value="GNAT"/>
    <property type="match status" value="1"/>
</dbReference>